<proteinExistence type="predicted"/>
<keyword evidence="2" id="KW-1185">Reference proteome</keyword>
<evidence type="ECO:0000313" key="2">
    <source>
        <dbReference type="Proteomes" id="UP000233551"/>
    </source>
</evidence>
<dbReference type="Proteomes" id="UP000233551">
    <property type="component" value="Unassembled WGS sequence"/>
</dbReference>
<organism evidence="1 2">
    <name type="scientific">Punica granatum</name>
    <name type="common">Pomegranate</name>
    <dbReference type="NCBI Taxonomy" id="22663"/>
    <lineage>
        <taxon>Eukaryota</taxon>
        <taxon>Viridiplantae</taxon>
        <taxon>Streptophyta</taxon>
        <taxon>Embryophyta</taxon>
        <taxon>Tracheophyta</taxon>
        <taxon>Spermatophyta</taxon>
        <taxon>Magnoliopsida</taxon>
        <taxon>eudicotyledons</taxon>
        <taxon>Gunneridae</taxon>
        <taxon>Pentapetalae</taxon>
        <taxon>rosids</taxon>
        <taxon>malvids</taxon>
        <taxon>Myrtales</taxon>
        <taxon>Lythraceae</taxon>
        <taxon>Punica</taxon>
    </lineage>
</organism>
<accession>A0A2I0IXH0</accession>
<dbReference type="AlphaFoldDB" id="A0A2I0IXH0"/>
<name>A0A2I0IXH0_PUNGR</name>
<gene>
    <name evidence="1" type="ORF">CRG98_030892</name>
</gene>
<sequence>MWAGDLAICSTTLYSFAFMILMNASASSSVTLLDGKGELSGAAQTSVAGAFPLSLAAGFSYTHPERPRDLAVCIRFSRGDIHDEWSRRSHVPRESDCGFLKSIVDREGKGVVLRVLVPPRGACGDHVDARPRTRPMVRKGVALHIRGPDGIEGEPIAVNPPLDLVLQPPTIIESVPWRALMIFATFRLVLNGRVKIRAWGYRSNLIARKELSIYVRKRGRQRCVLLAGSVLSAVGLWALRSRVLLLRWRSSRHRGPRLGGLSRRGCIVVVRL</sequence>
<reference evidence="1 2" key="1">
    <citation type="submission" date="2017-11" db="EMBL/GenBank/DDBJ databases">
        <title>De-novo sequencing of pomegranate (Punica granatum L.) genome.</title>
        <authorList>
            <person name="Akparov Z."/>
            <person name="Amiraslanov A."/>
            <person name="Hajiyeva S."/>
            <person name="Abbasov M."/>
            <person name="Kaur K."/>
            <person name="Hamwieh A."/>
            <person name="Solovyev V."/>
            <person name="Salamov A."/>
            <person name="Braich B."/>
            <person name="Kosarev P."/>
            <person name="Mahmoud A."/>
            <person name="Hajiyev E."/>
            <person name="Babayeva S."/>
            <person name="Izzatullayeva V."/>
            <person name="Mammadov A."/>
            <person name="Mammadov A."/>
            <person name="Sharifova S."/>
            <person name="Ojaghi J."/>
            <person name="Eynullazada K."/>
            <person name="Bayramov B."/>
            <person name="Abdulazimova A."/>
            <person name="Shahmuradov I."/>
        </authorList>
    </citation>
    <scope>NUCLEOTIDE SEQUENCE [LARGE SCALE GENOMIC DNA]</scope>
    <source>
        <strain evidence="2">cv. AG2017</strain>
        <tissue evidence="1">Leaf</tissue>
    </source>
</reference>
<dbReference type="EMBL" id="PGOL01002350">
    <property type="protein sequence ID" value="PKI48711.1"/>
    <property type="molecule type" value="Genomic_DNA"/>
</dbReference>
<protein>
    <submittedName>
        <fullName evidence="1">Uncharacterized protein</fullName>
    </submittedName>
</protein>
<comment type="caution">
    <text evidence="1">The sequence shown here is derived from an EMBL/GenBank/DDBJ whole genome shotgun (WGS) entry which is preliminary data.</text>
</comment>
<evidence type="ECO:0000313" key="1">
    <source>
        <dbReference type="EMBL" id="PKI48711.1"/>
    </source>
</evidence>